<dbReference type="RefSeq" id="WP_307405899.1">
    <property type="nucleotide sequence ID" value="NZ_JAUSUR010000001.1"/>
</dbReference>
<accession>A0ABU0E0X2</accession>
<keyword evidence="2" id="KW-1185">Reference proteome</keyword>
<evidence type="ECO:0000313" key="1">
    <source>
        <dbReference type="EMBL" id="MDQ0360200.1"/>
    </source>
</evidence>
<evidence type="ECO:0000313" key="2">
    <source>
        <dbReference type="Proteomes" id="UP001230220"/>
    </source>
</evidence>
<protein>
    <submittedName>
        <fullName evidence="1">Uncharacterized protein</fullName>
    </submittedName>
</protein>
<sequence>MKEITLEMSLKPFKENSPESIKEVCLYFFDQWKEITAKADVICVLLWIGDGSEILEYAGDFTQEIEWGRYIGRANEFHGDWDPITDPQKVSPHTRNYLYMNNPPAFTYQDLEIIVNMIKEVGEDVLQKPIKVGATFDPGPEFAVSKFKYKWHPEICTAGTMGDKSFVVSYELLHKDNRSYKAYPNGINEGTPFATFLGKQANEFLNDFNFDYIWFSNGFGFGAENWATTGLLFDGETFVEDKVSILNQKEKTLNFWKLFRKECPDYEVQTRGTNLSVGIDFATDAVATEAIYNGKLNIVPPPNSPWAALDKNFGIELSGYMSRIAELPQNSNYMFRFYLHDPWWMNSPWFDRYEGEPHDIYMPLAIARIDDDLKIETPEYMNFLSIDNSLGDMPEEAVLSISPHIDKALKTLPDKVAPILWVYPFHEYQNEDVMGNYNLKKPFFEDWFITSAINGGMPINNVISTTNFAKYANDKYDYFKGTIILSPVPYKGTKHETALISYVENGGKVLMYGSLSDAGKDILTLLNVRKDEGLYGELQLQSTYKLGDENLDNIDKIFHNPNLSDGLIDTVIDNEKLISSKVLASVRQDDEVRVFGVKREIKGTLVWIRGSNANEVRSNSNLLVPYTEDRYFHSEYLLRYALQEFGMHIEFQRKSMKTKMPALTIHRSNNAFLFSGYFPDATIGLKIRFSLGVPVLIGHEVYINNGYGEYHFPRSFNRECRVFVDQKENGVISMSEYGPVSVIMKRRILLDGLKDATIYVFGEEGKEEKLELLLNSVKPNSVGEEFHYELVETEYGKAYKAEHVTGHVMCSMEFDEMNYLEERIEENE</sequence>
<comment type="caution">
    <text evidence="1">The sequence shown here is derived from an EMBL/GenBank/DDBJ whole genome shotgun (WGS) entry which is preliminary data.</text>
</comment>
<reference evidence="1 2" key="1">
    <citation type="submission" date="2023-07" db="EMBL/GenBank/DDBJ databases">
        <title>Genomic Encyclopedia of Type Strains, Phase IV (KMG-IV): sequencing the most valuable type-strain genomes for metagenomic binning, comparative biology and taxonomic classification.</title>
        <authorList>
            <person name="Goeker M."/>
        </authorList>
    </citation>
    <scope>NUCLEOTIDE SEQUENCE [LARGE SCALE GENOMIC DNA]</scope>
    <source>
        <strain evidence="1 2">DSM 16784</strain>
    </source>
</reference>
<proteinExistence type="predicted"/>
<organism evidence="1 2">
    <name type="scientific">Breznakia pachnodae</name>
    <dbReference type="NCBI Taxonomy" id="265178"/>
    <lineage>
        <taxon>Bacteria</taxon>
        <taxon>Bacillati</taxon>
        <taxon>Bacillota</taxon>
        <taxon>Erysipelotrichia</taxon>
        <taxon>Erysipelotrichales</taxon>
        <taxon>Erysipelotrichaceae</taxon>
        <taxon>Breznakia</taxon>
    </lineage>
</organism>
<gene>
    <name evidence="1" type="ORF">J2S15_000931</name>
</gene>
<dbReference type="Proteomes" id="UP001230220">
    <property type="component" value="Unassembled WGS sequence"/>
</dbReference>
<dbReference type="EMBL" id="JAUSUR010000001">
    <property type="protein sequence ID" value="MDQ0360200.1"/>
    <property type="molecule type" value="Genomic_DNA"/>
</dbReference>
<name>A0ABU0E0X2_9FIRM</name>